<dbReference type="KEGG" id="mng:MNEG_8120"/>
<proteinExistence type="predicted"/>
<dbReference type="Proteomes" id="UP000054498">
    <property type="component" value="Unassembled WGS sequence"/>
</dbReference>
<organism evidence="2 3">
    <name type="scientific">Monoraphidium neglectum</name>
    <dbReference type="NCBI Taxonomy" id="145388"/>
    <lineage>
        <taxon>Eukaryota</taxon>
        <taxon>Viridiplantae</taxon>
        <taxon>Chlorophyta</taxon>
        <taxon>core chlorophytes</taxon>
        <taxon>Chlorophyceae</taxon>
        <taxon>CS clade</taxon>
        <taxon>Sphaeropleales</taxon>
        <taxon>Selenastraceae</taxon>
        <taxon>Monoraphidium</taxon>
    </lineage>
</organism>
<name>A0A0D2MGH5_9CHLO</name>
<sequence length="314" mass="35577">MARRSASVALLCAALFVLAALADADRVNGPLRPRSRDEGTRITQTQLNKQVGVNGAFSRDTEFNFNNRQEQRIDRRLLDARTRPAVGVTRPGRGDDGTRITQTQLNKQIGVNGAFNRDTEFNFNNRQEQRIDRRLLDARSRPAVGVNRPGRGDEGTRITQTQLNKQIGINGAFNRDTEFNFNNRQEQRIDRRLLDARIRPAVGVTRHGRGDDSTRITQTQVNKQIGVNGAFNRDTEFNFNNRQEQRIDRRLLDARIRPAVGVTRHGRGDDGIRITQTQVSKQIGINGAFNRDTESNFNSNQDQRIGRHLLDVEA</sequence>
<feature type="chain" id="PRO_5002247733" evidence="1">
    <location>
        <begin position="25"/>
        <end position="314"/>
    </location>
</feature>
<evidence type="ECO:0000256" key="1">
    <source>
        <dbReference type="SAM" id="SignalP"/>
    </source>
</evidence>
<dbReference type="GeneID" id="25740996"/>
<feature type="signal peptide" evidence="1">
    <location>
        <begin position="1"/>
        <end position="24"/>
    </location>
</feature>
<dbReference type="RefSeq" id="XP_013898861.1">
    <property type="nucleotide sequence ID" value="XM_014043407.1"/>
</dbReference>
<reference evidence="2 3" key="1">
    <citation type="journal article" date="2013" name="BMC Genomics">
        <title>Reconstruction of the lipid metabolism for the microalga Monoraphidium neglectum from its genome sequence reveals characteristics suitable for biofuel production.</title>
        <authorList>
            <person name="Bogen C."/>
            <person name="Al-Dilaimi A."/>
            <person name="Albersmeier A."/>
            <person name="Wichmann J."/>
            <person name="Grundmann M."/>
            <person name="Rupp O."/>
            <person name="Lauersen K.J."/>
            <person name="Blifernez-Klassen O."/>
            <person name="Kalinowski J."/>
            <person name="Goesmann A."/>
            <person name="Mussgnug J.H."/>
            <person name="Kruse O."/>
        </authorList>
    </citation>
    <scope>NUCLEOTIDE SEQUENCE [LARGE SCALE GENOMIC DNA]</scope>
    <source>
        <strain evidence="2 3">SAG 48.87</strain>
    </source>
</reference>
<evidence type="ECO:0000313" key="3">
    <source>
        <dbReference type="Proteomes" id="UP000054498"/>
    </source>
</evidence>
<evidence type="ECO:0000313" key="2">
    <source>
        <dbReference type="EMBL" id="KIY99841.1"/>
    </source>
</evidence>
<gene>
    <name evidence="2" type="ORF">MNEG_8120</name>
</gene>
<dbReference type="AlphaFoldDB" id="A0A0D2MGH5"/>
<keyword evidence="1" id="KW-0732">Signal</keyword>
<dbReference type="EMBL" id="KK101728">
    <property type="protein sequence ID" value="KIY99841.1"/>
    <property type="molecule type" value="Genomic_DNA"/>
</dbReference>
<keyword evidence="3" id="KW-1185">Reference proteome</keyword>
<protein>
    <submittedName>
        <fullName evidence="2">Uncharacterized protein</fullName>
    </submittedName>
</protein>
<accession>A0A0D2MGH5</accession>